<evidence type="ECO:0000313" key="3">
    <source>
        <dbReference type="Proteomes" id="UP000474757"/>
    </source>
</evidence>
<organism evidence="2 3">
    <name type="scientific">Pseudoroseicyclus tamaricis</name>
    <dbReference type="NCBI Taxonomy" id="2705421"/>
    <lineage>
        <taxon>Bacteria</taxon>
        <taxon>Pseudomonadati</taxon>
        <taxon>Pseudomonadota</taxon>
        <taxon>Alphaproteobacteria</taxon>
        <taxon>Rhodobacterales</taxon>
        <taxon>Paracoccaceae</taxon>
        <taxon>Pseudoroseicyclus</taxon>
    </lineage>
</organism>
<dbReference type="AlphaFoldDB" id="A0A6B2JTQ4"/>
<dbReference type="EMBL" id="JAAGAB010000002">
    <property type="protein sequence ID" value="NDV01430.1"/>
    <property type="molecule type" value="Genomic_DNA"/>
</dbReference>
<dbReference type="Proteomes" id="UP000474757">
    <property type="component" value="Unassembled WGS sequence"/>
</dbReference>
<evidence type="ECO:0000313" key="2">
    <source>
        <dbReference type="EMBL" id="NDV01430.1"/>
    </source>
</evidence>
<dbReference type="InterPro" id="IPR027417">
    <property type="entry name" value="P-loop_NTPase"/>
</dbReference>
<protein>
    <submittedName>
        <fullName evidence="2">Uncharacterized protein</fullName>
    </submittedName>
</protein>
<evidence type="ECO:0000256" key="1">
    <source>
        <dbReference type="SAM" id="MobiDB-lite"/>
    </source>
</evidence>
<name>A0A6B2JTQ4_9RHOB</name>
<feature type="compositionally biased region" description="Basic and acidic residues" evidence="1">
    <location>
        <begin position="371"/>
        <end position="382"/>
    </location>
</feature>
<dbReference type="SUPFAM" id="SSF52540">
    <property type="entry name" value="P-loop containing nucleoside triphosphate hydrolases"/>
    <property type="match status" value="1"/>
</dbReference>
<feature type="region of interest" description="Disordered" evidence="1">
    <location>
        <begin position="371"/>
        <end position="396"/>
    </location>
</feature>
<sequence length="396" mass="44470">MTRQAILHLGMHKTGTTTLQHRLAGYDDGETRYLDLGYSNHSIPLKLAYLDEPPRGFYASDDESDWPAERAAAREKIDAALRAAAPASVILSGEELSTFPPGLFRPKLMSHLRRHVSDIRAIGYVRDPSSFMASDFGQRVQAGFRQFRLSRLYPRYRFRFQGWVHVMRESGREAELTLYDPAAYPGGDVVADFVARVGLDAERVPPTATYANPSLTAEGAAVFYAWRHKDGPSPLRGAEQQAQIDLVNLMYGFGRNPIRLAPETLEHFLQAHGDDLEWIQERIGRPFPPAKEGPVMFRDSDHIVSYAGSLGPELAEWLFEKGLEPVNKGRNVPALMRGAVLQILGVETSRANRLRYRWDIYKRNREADRRARADRLRREAERAAAAAAQPANSTGS</sequence>
<dbReference type="RefSeq" id="WP_163893291.1">
    <property type="nucleotide sequence ID" value="NZ_JAAFYS010000002.1"/>
</dbReference>
<proteinExistence type="predicted"/>
<gene>
    <name evidence="2" type="ORF">GZA08_10685</name>
</gene>
<accession>A0A6B2JTQ4</accession>
<comment type="caution">
    <text evidence="2">The sequence shown here is derived from an EMBL/GenBank/DDBJ whole genome shotgun (WGS) entry which is preliminary data.</text>
</comment>
<reference evidence="2 3" key="1">
    <citation type="submission" date="2020-02" db="EMBL/GenBank/DDBJ databases">
        <title>Pseudoroseicyclus tamarix, sp. nov., isolated from offshore sediment of a Tamarix chinensis forest.</title>
        <authorList>
            <person name="Gai Y."/>
        </authorList>
    </citation>
    <scope>NUCLEOTIDE SEQUENCE [LARGE SCALE GENOMIC DNA]</scope>
    <source>
        <strain evidence="2 3">CLL3-39</strain>
    </source>
</reference>
<keyword evidence="3" id="KW-1185">Reference proteome</keyword>
<dbReference type="Gene3D" id="3.40.50.300">
    <property type="entry name" value="P-loop containing nucleotide triphosphate hydrolases"/>
    <property type="match status" value="1"/>
</dbReference>